<gene>
    <name evidence="1" type="ORF">BDA96_02G176000</name>
</gene>
<sequence>MKDPHARHDRDLLVTMQNPRPRSVVSSMKQQMVEELLLWVEELLLWVEELEQVNA</sequence>
<comment type="caution">
    <text evidence="1">The sequence shown here is derived from an EMBL/GenBank/DDBJ whole genome shotgun (WGS) entry which is preliminary data.</text>
</comment>
<dbReference type="Proteomes" id="UP000807115">
    <property type="component" value="Chromosome 2"/>
</dbReference>
<protein>
    <submittedName>
        <fullName evidence="1">Uncharacterized protein</fullName>
    </submittedName>
</protein>
<evidence type="ECO:0000313" key="2">
    <source>
        <dbReference type="Proteomes" id="UP000807115"/>
    </source>
</evidence>
<name>A0A921RP73_SORBI</name>
<dbReference type="EMBL" id="CM027681">
    <property type="protein sequence ID" value="KAG0543274.1"/>
    <property type="molecule type" value="Genomic_DNA"/>
</dbReference>
<reference evidence="1" key="2">
    <citation type="submission" date="2020-10" db="EMBL/GenBank/DDBJ databases">
        <authorList>
            <person name="Cooper E.A."/>
            <person name="Brenton Z.W."/>
            <person name="Flinn B.S."/>
            <person name="Jenkins J."/>
            <person name="Shu S."/>
            <person name="Flowers D."/>
            <person name="Luo F."/>
            <person name="Wang Y."/>
            <person name="Xia P."/>
            <person name="Barry K."/>
            <person name="Daum C."/>
            <person name="Lipzen A."/>
            <person name="Yoshinaga Y."/>
            <person name="Schmutz J."/>
            <person name="Saski C."/>
            <person name="Vermerris W."/>
            <person name="Kresovich S."/>
        </authorList>
    </citation>
    <scope>NUCLEOTIDE SEQUENCE</scope>
</reference>
<organism evidence="1 2">
    <name type="scientific">Sorghum bicolor</name>
    <name type="common">Sorghum</name>
    <name type="synonym">Sorghum vulgare</name>
    <dbReference type="NCBI Taxonomy" id="4558"/>
    <lineage>
        <taxon>Eukaryota</taxon>
        <taxon>Viridiplantae</taxon>
        <taxon>Streptophyta</taxon>
        <taxon>Embryophyta</taxon>
        <taxon>Tracheophyta</taxon>
        <taxon>Spermatophyta</taxon>
        <taxon>Magnoliopsida</taxon>
        <taxon>Liliopsida</taxon>
        <taxon>Poales</taxon>
        <taxon>Poaceae</taxon>
        <taxon>PACMAD clade</taxon>
        <taxon>Panicoideae</taxon>
        <taxon>Andropogonodae</taxon>
        <taxon>Andropogoneae</taxon>
        <taxon>Sorghinae</taxon>
        <taxon>Sorghum</taxon>
    </lineage>
</organism>
<dbReference type="AlphaFoldDB" id="A0A921RP73"/>
<evidence type="ECO:0000313" key="1">
    <source>
        <dbReference type="EMBL" id="KAG0543274.1"/>
    </source>
</evidence>
<proteinExistence type="predicted"/>
<accession>A0A921RP73</accession>
<reference evidence="1" key="1">
    <citation type="journal article" date="2019" name="BMC Genomics">
        <title>A new reference genome for Sorghum bicolor reveals high levels of sequence similarity between sweet and grain genotypes: implications for the genetics of sugar metabolism.</title>
        <authorList>
            <person name="Cooper E.A."/>
            <person name="Brenton Z.W."/>
            <person name="Flinn B.S."/>
            <person name="Jenkins J."/>
            <person name="Shu S."/>
            <person name="Flowers D."/>
            <person name="Luo F."/>
            <person name="Wang Y."/>
            <person name="Xia P."/>
            <person name="Barry K."/>
            <person name="Daum C."/>
            <person name="Lipzen A."/>
            <person name="Yoshinaga Y."/>
            <person name="Schmutz J."/>
            <person name="Saski C."/>
            <person name="Vermerris W."/>
            <person name="Kresovich S."/>
        </authorList>
    </citation>
    <scope>NUCLEOTIDE SEQUENCE</scope>
</reference>